<evidence type="ECO:0000256" key="6">
    <source>
        <dbReference type="ARBA" id="ARBA00023180"/>
    </source>
</evidence>
<dbReference type="InterPro" id="IPR013783">
    <property type="entry name" value="Ig-like_fold"/>
</dbReference>
<dbReference type="GeneID" id="101351405"/>
<accession>A0A2Y9FY47</accession>
<dbReference type="KEGG" id="tmu:101351405"/>
<protein>
    <submittedName>
        <fullName evidence="8">Cell surface glycoprotein CD200 receptor 1</fullName>
    </submittedName>
</protein>
<dbReference type="GO" id="GO:0150077">
    <property type="term" value="P:regulation of neuroinflammatory response"/>
    <property type="evidence" value="ECO:0007669"/>
    <property type="project" value="InterPro"/>
</dbReference>
<dbReference type="OrthoDB" id="8915654at2759"/>
<keyword evidence="4" id="KW-0472">Membrane</keyword>
<dbReference type="InterPro" id="IPR040012">
    <property type="entry name" value="CD200R"/>
</dbReference>
<dbReference type="Proteomes" id="UP000248480">
    <property type="component" value="Unplaced"/>
</dbReference>
<dbReference type="Gene3D" id="2.60.40.10">
    <property type="entry name" value="Immunoglobulins"/>
    <property type="match status" value="2"/>
</dbReference>
<dbReference type="PANTHER" id="PTHR21462:SF2">
    <property type="entry name" value="CELL SURFACE GLYCOPROTEIN CD200 RECEPTOR 2"/>
    <property type="match status" value="1"/>
</dbReference>
<keyword evidence="2" id="KW-0812">Transmembrane</keyword>
<gene>
    <name evidence="8" type="primary">LOC101351405</name>
</gene>
<keyword evidence="3" id="KW-1133">Transmembrane helix</keyword>
<evidence type="ECO:0000313" key="7">
    <source>
        <dbReference type="Proteomes" id="UP000248480"/>
    </source>
</evidence>
<name>A0A2Y9FY47_TRIMA</name>
<evidence type="ECO:0000256" key="5">
    <source>
        <dbReference type="ARBA" id="ARBA00023157"/>
    </source>
</evidence>
<evidence type="ECO:0000256" key="3">
    <source>
        <dbReference type="ARBA" id="ARBA00022989"/>
    </source>
</evidence>
<keyword evidence="6" id="KW-0325">Glycoprotein</keyword>
<dbReference type="GO" id="GO:0038023">
    <property type="term" value="F:signaling receptor activity"/>
    <property type="evidence" value="ECO:0007669"/>
    <property type="project" value="InterPro"/>
</dbReference>
<keyword evidence="7" id="KW-1185">Reference proteome</keyword>
<comment type="subcellular location">
    <subcellularLocation>
        <location evidence="1">Membrane</location>
        <topology evidence="1">Single-pass membrane protein</topology>
    </subcellularLocation>
</comment>
<sequence length="187" mass="21106">MSRYFAVCTNGHKTVLFCPLLLLTTVVLTTWEIVFRDKPSCIKAYRSDENETMERNCIAKRITWTPRPEQNPALQINPVARTHDGYRMCTLAMPDGNFQHHYHLFVLMSPGVTLLSGKNRTAVCKAFAGKPAAQISWAPDGDCITEHEPQADRAVTVKSTCCWTGNNVSNVTYSVVTFVWDQKSLHR</sequence>
<dbReference type="AlphaFoldDB" id="A0A2Y9FY47"/>
<organism evidence="7 8">
    <name type="scientific">Trichechus manatus latirostris</name>
    <name type="common">Florida manatee</name>
    <dbReference type="NCBI Taxonomy" id="127582"/>
    <lineage>
        <taxon>Eukaryota</taxon>
        <taxon>Metazoa</taxon>
        <taxon>Chordata</taxon>
        <taxon>Craniata</taxon>
        <taxon>Vertebrata</taxon>
        <taxon>Euteleostomi</taxon>
        <taxon>Mammalia</taxon>
        <taxon>Eutheria</taxon>
        <taxon>Afrotheria</taxon>
        <taxon>Sirenia</taxon>
        <taxon>Trichechidae</taxon>
        <taxon>Trichechus</taxon>
    </lineage>
</organism>
<evidence type="ECO:0000256" key="1">
    <source>
        <dbReference type="ARBA" id="ARBA00004167"/>
    </source>
</evidence>
<dbReference type="STRING" id="127582.A0A2Y9FY47"/>
<keyword evidence="8" id="KW-0675">Receptor</keyword>
<dbReference type="RefSeq" id="XP_012410202.1">
    <property type="nucleotide sequence ID" value="XM_012554748.2"/>
</dbReference>
<reference evidence="8" key="1">
    <citation type="submission" date="2025-08" db="UniProtKB">
        <authorList>
            <consortium name="RefSeq"/>
        </authorList>
    </citation>
    <scope>IDENTIFICATION</scope>
</reference>
<dbReference type="PANTHER" id="PTHR21462">
    <property type="entry name" value="CELL SURFACE GLYCOPROTEIN OX2 RECEPTOR PRECURSOR"/>
    <property type="match status" value="1"/>
</dbReference>
<proteinExistence type="predicted"/>
<dbReference type="InParanoid" id="A0A2Y9FY47"/>
<dbReference type="GO" id="GO:0009897">
    <property type="term" value="C:external side of plasma membrane"/>
    <property type="evidence" value="ECO:0007669"/>
    <property type="project" value="TreeGrafter"/>
</dbReference>
<keyword evidence="5" id="KW-1015">Disulfide bond</keyword>
<evidence type="ECO:0000313" key="8">
    <source>
        <dbReference type="RefSeq" id="XP_012410202.1"/>
    </source>
</evidence>
<evidence type="ECO:0000256" key="4">
    <source>
        <dbReference type="ARBA" id="ARBA00023136"/>
    </source>
</evidence>
<evidence type="ECO:0000256" key="2">
    <source>
        <dbReference type="ARBA" id="ARBA00022692"/>
    </source>
</evidence>